<accession>A0ABU2GLA7</accession>
<reference evidence="2 3" key="1">
    <citation type="submission" date="2022-06" db="EMBL/GenBank/DDBJ databases">
        <title>Halogeometricum sp. a new haloarchaeum isolate from saline soil.</title>
        <authorList>
            <person name="Strakova D."/>
            <person name="Galisteo C."/>
            <person name="Sanchez-Porro C."/>
            <person name="Ventosa A."/>
        </authorList>
    </citation>
    <scope>NUCLEOTIDE SEQUENCE [LARGE SCALE GENOMIC DNA]</scope>
    <source>
        <strain evidence="2 3">S1BR25-6</strain>
    </source>
</reference>
<gene>
    <name evidence="2" type="ORF">NDI76_19750</name>
</gene>
<feature type="region of interest" description="Disordered" evidence="1">
    <location>
        <begin position="26"/>
        <end position="49"/>
    </location>
</feature>
<evidence type="ECO:0000313" key="3">
    <source>
        <dbReference type="Proteomes" id="UP001257060"/>
    </source>
</evidence>
<evidence type="ECO:0000256" key="1">
    <source>
        <dbReference type="SAM" id="MobiDB-lite"/>
    </source>
</evidence>
<proteinExistence type="predicted"/>
<organism evidence="2 3">
    <name type="scientific">Halogeometricum salsisoli</name>
    <dbReference type="NCBI Taxonomy" id="2950536"/>
    <lineage>
        <taxon>Archaea</taxon>
        <taxon>Methanobacteriati</taxon>
        <taxon>Methanobacteriota</taxon>
        <taxon>Stenosarchaea group</taxon>
        <taxon>Halobacteria</taxon>
        <taxon>Halobacteriales</taxon>
        <taxon>Haloferacaceae</taxon>
        <taxon>Halogeometricum</taxon>
    </lineage>
</organism>
<evidence type="ECO:0000313" key="2">
    <source>
        <dbReference type="EMBL" id="MDS0300984.1"/>
    </source>
</evidence>
<keyword evidence="3" id="KW-1185">Reference proteome</keyword>
<dbReference type="RefSeq" id="WP_310925907.1">
    <property type="nucleotide sequence ID" value="NZ_JAMQOP010000005.1"/>
</dbReference>
<name>A0ABU2GLA7_9EURY</name>
<comment type="caution">
    <text evidence="2">The sequence shown here is derived from an EMBL/GenBank/DDBJ whole genome shotgun (WGS) entry which is preliminary data.</text>
</comment>
<protein>
    <submittedName>
        <fullName evidence="2">Uncharacterized protein</fullName>
    </submittedName>
</protein>
<sequence length="68" mass="7739">MLEELRGLANADELNEWRDTVRNTVTSAEIPRVEPPAGEGAFPDDPLFDSDRAYEENVVRVQQHKQSE</sequence>
<dbReference type="EMBL" id="JAMQOP010000005">
    <property type="protein sequence ID" value="MDS0300984.1"/>
    <property type="molecule type" value="Genomic_DNA"/>
</dbReference>
<dbReference type="Proteomes" id="UP001257060">
    <property type="component" value="Unassembled WGS sequence"/>
</dbReference>